<dbReference type="Gene3D" id="2.60.120.10">
    <property type="entry name" value="Jelly Rolls"/>
    <property type="match status" value="1"/>
</dbReference>
<evidence type="ECO:0000259" key="1">
    <source>
        <dbReference type="PROSITE" id="PS50042"/>
    </source>
</evidence>
<sequence length="189" mass="22454">MAKNELRDYIKDIVYLSDEQMQLALSFFKPSSHQKYDLLVREGEIGGYMNFVVKGCLRIYFVREDGQESTRHLAFENQFATGLASFITMKPSTENIQVMEDCNLLRITRKDFYYLLGIIPAWEKFFRFYLENAYINNLQILQREITKDAEFRYKELLERNPEIVRRLPNKIVASYLNMSPETLSRMKSK</sequence>
<protein>
    <submittedName>
        <fullName evidence="2">Crp/Fnr family transcriptional regulator</fullName>
    </submittedName>
</protein>
<evidence type="ECO:0000313" key="3">
    <source>
        <dbReference type="Proteomes" id="UP000634134"/>
    </source>
</evidence>
<dbReference type="Proteomes" id="UP000634134">
    <property type="component" value="Unassembled WGS sequence"/>
</dbReference>
<dbReference type="InterPro" id="IPR014710">
    <property type="entry name" value="RmlC-like_jellyroll"/>
</dbReference>
<dbReference type="SUPFAM" id="SSF51206">
    <property type="entry name" value="cAMP-binding domain-like"/>
    <property type="match status" value="1"/>
</dbReference>
<reference evidence="3" key="1">
    <citation type="submission" date="2023-07" db="EMBL/GenBank/DDBJ databases">
        <title>Dyadobacter sp. nov 'subterranea' isolated from contaminted grondwater.</title>
        <authorList>
            <person name="Szabo I."/>
            <person name="Al-Omari J."/>
            <person name="Szerdahelyi S.G."/>
            <person name="Rado J."/>
        </authorList>
    </citation>
    <scope>NUCLEOTIDE SEQUENCE [LARGE SCALE GENOMIC DNA]</scope>
    <source>
        <strain evidence="3">UP-52</strain>
    </source>
</reference>
<dbReference type="InterPro" id="IPR018490">
    <property type="entry name" value="cNMP-bd_dom_sf"/>
</dbReference>
<accession>A0ABR9WDU4</accession>
<comment type="caution">
    <text evidence="2">The sequence shown here is derived from an EMBL/GenBank/DDBJ whole genome shotgun (WGS) entry which is preliminary data.</text>
</comment>
<dbReference type="CDD" id="cd00038">
    <property type="entry name" value="CAP_ED"/>
    <property type="match status" value="1"/>
</dbReference>
<proteinExistence type="predicted"/>
<organism evidence="2 3">
    <name type="scientific">Dyadobacter subterraneus</name>
    <dbReference type="NCBI Taxonomy" id="2773304"/>
    <lineage>
        <taxon>Bacteria</taxon>
        <taxon>Pseudomonadati</taxon>
        <taxon>Bacteroidota</taxon>
        <taxon>Cytophagia</taxon>
        <taxon>Cytophagales</taxon>
        <taxon>Spirosomataceae</taxon>
        <taxon>Dyadobacter</taxon>
    </lineage>
</organism>
<feature type="domain" description="Cyclic nucleotide-binding" evidence="1">
    <location>
        <begin position="16"/>
        <end position="117"/>
    </location>
</feature>
<dbReference type="Pfam" id="PF00027">
    <property type="entry name" value="cNMP_binding"/>
    <property type="match status" value="1"/>
</dbReference>
<dbReference type="PROSITE" id="PS50042">
    <property type="entry name" value="CNMP_BINDING_3"/>
    <property type="match status" value="1"/>
</dbReference>
<gene>
    <name evidence="2" type="ORF">IEE83_17310</name>
</gene>
<dbReference type="RefSeq" id="WP_194121770.1">
    <property type="nucleotide sequence ID" value="NZ_JACYGY010000001.1"/>
</dbReference>
<evidence type="ECO:0000313" key="2">
    <source>
        <dbReference type="EMBL" id="MBE9463650.1"/>
    </source>
</evidence>
<keyword evidence="3" id="KW-1185">Reference proteome</keyword>
<dbReference type="EMBL" id="JACYGY010000001">
    <property type="protein sequence ID" value="MBE9463650.1"/>
    <property type="molecule type" value="Genomic_DNA"/>
</dbReference>
<dbReference type="InterPro" id="IPR000595">
    <property type="entry name" value="cNMP-bd_dom"/>
</dbReference>
<name>A0ABR9WDU4_9BACT</name>